<accession>A0A9D4DCA2</accession>
<evidence type="ECO:0000313" key="1">
    <source>
        <dbReference type="EMBL" id="KAH3746311.1"/>
    </source>
</evidence>
<proteinExistence type="predicted"/>
<comment type="caution">
    <text evidence="1">The sequence shown here is derived from an EMBL/GenBank/DDBJ whole genome shotgun (WGS) entry which is preliminary data.</text>
</comment>
<dbReference type="Proteomes" id="UP000828390">
    <property type="component" value="Unassembled WGS sequence"/>
</dbReference>
<protein>
    <submittedName>
        <fullName evidence="1">Uncharacterized protein</fullName>
    </submittedName>
</protein>
<keyword evidence="2" id="KW-1185">Reference proteome</keyword>
<reference evidence="1" key="2">
    <citation type="submission" date="2020-11" db="EMBL/GenBank/DDBJ databases">
        <authorList>
            <person name="McCartney M.A."/>
            <person name="Auch B."/>
            <person name="Kono T."/>
            <person name="Mallez S."/>
            <person name="Becker A."/>
            <person name="Gohl D.M."/>
            <person name="Silverstein K.A.T."/>
            <person name="Koren S."/>
            <person name="Bechman K.B."/>
            <person name="Herman A."/>
            <person name="Abrahante J.E."/>
            <person name="Garbe J."/>
        </authorList>
    </citation>
    <scope>NUCLEOTIDE SEQUENCE</scope>
    <source>
        <strain evidence="1">Duluth1</strain>
        <tissue evidence="1">Whole animal</tissue>
    </source>
</reference>
<gene>
    <name evidence="1" type="ORF">DPMN_180718</name>
</gene>
<evidence type="ECO:0000313" key="2">
    <source>
        <dbReference type="Proteomes" id="UP000828390"/>
    </source>
</evidence>
<dbReference type="AlphaFoldDB" id="A0A9D4DCA2"/>
<sequence length="72" mass="8239">MPPDSLPRVALIWTQQWKRNRGRPKETWRRTVGREFKNSGLTLQTAPATTADRPNWRSLAVAEAPNGAERIE</sequence>
<organism evidence="1 2">
    <name type="scientific">Dreissena polymorpha</name>
    <name type="common">Zebra mussel</name>
    <name type="synonym">Mytilus polymorpha</name>
    <dbReference type="NCBI Taxonomy" id="45954"/>
    <lineage>
        <taxon>Eukaryota</taxon>
        <taxon>Metazoa</taxon>
        <taxon>Spiralia</taxon>
        <taxon>Lophotrochozoa</taxon>
        <taxon>Mollusca</taxon>
        <taxon>Bivalvia</taxon>
        <taxon>Autobranchia</taxon>
        <taxon>Heteroconchia</taxon>
        <taxon>Euheterodonta</taxon>
        <taxon>Imparidentia</taxon>
        <taxon>Neoheterodontei</taxon>
        <taxon>Myida</taxon>
        <taxon>Dreissenoidea</taxon>
        <taxon>Dreissenidae</taxon>
        <taxon>Dreissena</taxon>
    </lineage>
</organism>
<dbReference type="EMBL" id="JAIWYP010000010">
    <property type="protein sequence ID" value="KAH3746311.1"/>
    <property type="molecule type" value="Genomic_DNA"/>
</dbReference>
<reference evidence="1" key="1">
    <citation type="journal article" date="2019" name="bioRxiv">
        <title>The Genome of the Zebra Mussel, Dreissena polymorpha: A Resource for Invasive Species Research.</title>
        <authorList>
            <person name="McCartney M.A."/>
            <person name="Auch B."/>
            <person name="Kono T."/>
            <person name="Mallez S."/>
            <person name="Zhang Y."/>
            <person name="Obille A."/>
            <person name="Becker A."/>
            <person name="Abrahante J.E."/>
            <person name="Garbe J."/>
            <person name="Badalamenti J.P."/>
            <person name="Herman A."/>
            <person name="Mangelson H."/>
            <person name="Liachko I."/>
            <person name="Sullivan S."/>
            <person name="Sone E.D."/>
            <person name="Koren S."/>
            <person name="Silverstein K.A.T."/>
            <person name="Beckman K.B."/>
            <person name="Gohl D.M."/>
        </authorList>
    </citation>
    <scope>NUCLEOTIDE SEQUENCE</scope>
    <source>
        <strain evidence="1">Duluth1</strain>
        <tissue evidence="1">Whole animal</tissue>
    </source>
</reference>
<name>A0A9D4DCA2_DREPO</name>